<dbReference type="Proteomes" id="UP000694941">
    <property type="component" value="Unplaced"/>
</dbReference>
<proteinExistence type="predicted"/>
<accession>A0ABM1C478</accession>
<dbReference type="GeneID" id="106477871"/>
<evidence type="ECO:0000313" key="1">
    <source>
        <dbReference type="Proteomes" id="UP000694941"/>
    </source>
</evidence>
<sequence length="160" mass="16495">LNILILFFSCYVYGGYNGYGGYNSGGYGYNSPVGLQHGKAVAVQTRHHFPGGYGEGAYHGSDRNVHIALPDGGKAYSYSGGYSMGYGARYGHGAPSHLGGGVGHAVGHNKGFSTSYGYGNPAVMKHALAGLQQDIQGLVHSTLGNIHQGGLFGGAPGLPF</sequence>
<keyword evidence="1" id="KW-1185">Reference proteome</keyword>
<feature type="non-terminal residue" evidence="2">
    <location>
        <position position="1"/>
    </location>
</feature>
<evidence type="ECO:0000313" key="2">
    <source>
        <dbReference type="RefSeq" id="XP_013793845.1"/>
    </source>
</evidence>
<name>A0ABM1C478_LIMPO</name>
<protein>
    <submittedName>
        <fullName evidence="2">Abscisic acid and environmental stress-inducible protein-like</fullName>
    </submittedName>
</protein>
<dbReference type="RefSeq" id="XP_013793845.1">
    <property type="nucleotide sequence ID" value="XM_013938391.1"/>
</dbReference>
<reference evidence="2" key="1">
    <citation type="submission" date="2025-08" db="UniProtKB">
        <authorList>
            <consortium name="RefSeq"/>
        </authorList>
    </citation>
    <scope>IDENTIFICATION</scope>
    <source>
        <tissue evidence="2">Muscle</tissue>
    </source>
</reference>
<gene>
    <name evidence="2" type="primary">LOC106477871</name>
</gene>
<organism evidence="1 2">
    <name type="scientific">Limulus polyphemus</name>
    <name type="common">Atlantic horseshoe crab</name>
    <dbReference type="NCBI Taxonomy" id="6850"/>
    <lineage>
        <taxon>Eukaryota</taxon>
        <taxon>Metazoa</taxon>
        <taxon>Ecdysozoa</taxon>
        <taxon>Arthropoda</taxon>
        <taxon>Chelicerata</taxon>
        <taxon>Merostomata</taxon>
        <taxon>Xiphosura</taxon>
        <taxon>Limulidae</taxon>
        <taxon>Limulus</taxon>
    </lineage>
</organism>